<dbReference type="InterPro" id="IPR036291">
    <property type="entry name" value="NAD(P)-bd_dom_sf"/>
</dbReference>
<dbReference type="InterPro" id="IPR002347">
    <property type="entry name" value="SDR_fam"/>
</dbReference>
<dbReference type="GO" id="GO:0047560">
    <property type="term" value="F:3-dehydrosphinganine reductase activity"/>
    <property type="evidence" value="ECO:0007669"/>
    <property type="project" value="UniProtKB-EC"/>
</dbReference>
<dbReference type="OrthoDB" id="37659at2759"/>
<evidence type="ECO:0000256" key="4">
    <source>
        <dbReference type="ARBA" id="ARBA00022824"/>
    </source>
</evidence>
<keyword evidence="8" id="KW-0443">Lipid metabolism</keyword>
<comment type="subcellular location">
    <subcellularLocation>
        <location evidence="1">Endoplasmic reticulum</location>
    </subcellularLocation>
</comment>
<evidence type="ECO:0000256" key="10">
    <source>
        <dbReference type="RuleBase" id="RU000363"/>
    </source>
</evidence>
<keyword evidence="5" id="KW-0521">NADP</keyword>
<dbReference type="Proteomes" id="UP000274756">
    <property type="component" value="Unassembled WGS sequence"/>
</dbReference>
<name>A0A0N4U6U0_DRAME</name>
<dbReference type="PRINTS" id="PR00080">
    <property type="entry name" value="SDRFAMILY"/>
</dbReference>
<keyword evidence="11" id="KW-1133">Transmembrane helix</keyword>
<comment type="pathway">
    <text evidence="3">Sphingolipid metabolism.</text>
</comment>
<reference evidence="15" key="1">
    <citation type="submission" date="2017-02" db="UniProtKB">
        <authorList>
            <consortium name="WormBaseParasite"/>
        </authorList>
    </citation>
    <scope>IDENTIFICATION</scope>
</reference>
<evidence type="ECO:0000256" key="11">
    <source>
        <dbReference type="SAM" id="Phobius"/>
    </source>
</evidence>
<dbReference type="PANTHER" id="PTHR43550:SF3">
    <property type="entry name" value="3-KETODIHYDROSPHINGOSINE REDUCTASE"/>
    <property type="match status" value="1"/>
</dbReference>
<dbReference type="EC" id="1.1.1.102" evidence="9"/>
<evidence type="ECO:0000256" key="7">
    <source>
        <dbReference type="ARBA" id="ARBA00023002"/>
    </source>
</evidence>
<evidence type="ECO:0000256" key="9">
    <source>
        <dbReference type="ARBA" id="ARBA00026112"/>
    </source>
</evidence>
<evidence type="ECO:0000256" key="8">
    <source>
        <dbReference type="ARBA" id="ARBA00023098"/>
    </source>
</evidence>
<keyword evidence="4" id="KW-0256">Endoplasmic reticulum</keyword>
<dbReference type="CDD" id="cd08939">
    <property type="entry name" value="KDSR-like_SDR_c"/>
    <property type="match status" value="1"/>
</dbReference>
<comment type="similarity">
    <text evidence="10">Belongs to the short-chain dehydrogenases/reductases (SDR) family.</text>
</comment>
<evidence type="ECO:0000256" key="3">
    <source>
        <dbReference type="ARBA" id="ARBA00004991"/>
    </source>
</evidence>
<proteinExistence type="inferred from homology"/>
<keyword evidence="11" id="KW-0472">Membrane</keyword>
<dbReference type="PRINTS" id="PR00081">
    <property type="entry name" value="GDHRDH"/>
</dbReference>
<dbReference type="EMBL" id="UYYG01001158">
    <property type="protein sequence ID" value="VDN57049.1"/>
    <property type="molecule type" value="Genomic_DNA"/>
</dbReference>
<dbReference type="GO" id="GO:0030148">
    <property type="term" value="P:sphingolipid biosynthetic process"/>
    <property type="evidence" value="ECO:0007669"/>
    <property type="project" value="InterPro"/>
</dbReference>
<organism evidence="13 15">
    <name type="scientific">Dracunculus medinensis</name>
    <name type="common">Guinea worm</name>
    <dbReference type="NCBI Taxonomy" id="318479"/>
    <lineage>
        <taxon>Eukaryota</taxon>
        <taxon>Metazoa</taxon>
        <taxon>Ecdysozoa</taxon>
        <taxon>Nematoda</taxon>
        <taxon>Chromadorea</taxon>
        <taxon>Rhabditida</taxon>
        <taxon>Spirurina</taxon>
        <taxon>Dracunculoidea</taxon>
        <taxon>Dracunculidae</taxon>
        <taxon>Dracunculus</taxon>
    </lineage>
</organism>
<dbReference type="GO" id="GO:0005789">
    <property type="term" value="C:endoplasmic reticulum membrane"/>
    <property type="evidence" value="ECO:0007669"/>
    <property type="project" value="TreeGrafter"/>
</dbReference>
<reference evidence="12 14" key="2">
    <citation type="submission" date="2018-11" db="EMBL/GenBank/DDBJ databases">
        <authorList>
            <consortium name="Pathogen Informatics"/>
        </authorList>
    </citation>
    <scope>NUCLEOTIDE SEQUENCE [LARGE SCALE GENOMIC DNA]</scope>
</reference>
<evidence type="ECO:0000313" key="13">
    <source>
        <dbReference type="Proteomes" id="UP000038040"/>
    </source>
</evidence>
<sequence length="306" mass="33176">MRKVDFRQTGHIHAVFREVFTGGSKGIGKEIALALVHQGCSVSIIARNAADLDLAVSEINALAKSVGSQATAHAYLLDVVDAFEAIENVVKKAEDEVGPIDILINNAGRSVQNAFDILPLHEFEAQLKINYLSAVHVTRAVLPSMKKFQRGTIVFVCTAAAECPIWGYTAYAASKCALRGFFESLHMELLPYNIGVSIIYPPNTDTEGFQEELKTMPKEVKEITGSGGIVSPKYVADCLLNGIANGKTNIYVGFEGWLLGLLSAGGAPESSFFQVVLQVLLAGLLRGIMLIYIGNFNRVVQWCRAK</sequence>
<gene>
    <name evidence="12" type="ORF">DME_LOCUS7022</name>
</gene>
<evidence type="ECO:0000256" key="1">
    <source>
        <dbReference type="ARBA" id="ARBA00004240"/>
    </source>
</evidence>
<dbReference type="Pfam" id="PF00106">
    <property type="entry name" value="adh_short"/>
    <property type="match status" value="1"/>
</dbReference>
<keyword evidence="7" id="KW-0560">Oxidoreductase</keyword>
<dbReference type="Proteomes" id="UP000038040">
    <property type="component" value="Unplaced"/>
</dbReference>
<evidence type="ECO:0000313" key="12">
    <source>
        <dbReference type="EMBL" id="VDN57049.1"/>
    </source>
</evidence>
<protein>
    <recommendedName>
        <fullName evidence="9">3-dehydrosphinganine reductase</fullName>
        <ecNumber evidence="9">1.1.1.102</ecNumber>
    </recommendedName>
</protein>
<feature type="transmembrane region" description="Helical" evidence="11">
    <location>
        <begin position="272"/>
        <end position="294"/>
    </location>
</feature>
<keyword evidence="14" id="KW-1185">Reference proteome</keyword>
<dbReference type="PANTHER" id="PTHR43550">
    <property type="entry name" value="3-KETODIHYDROSPHINGOSINE REDUCTASE"/>
    <property type="match status" value="1"/>
</dbReference>
<dbReference type="STRING" id="318479.A0A0N4U6U0"/>
<comment type="pathway">
    <text evidence="2">Lipid metabolism; sphingolipid metabolism.</text>
</comment>
<keyword evidence="6" id="KW-0746">Sphingolipid metabolism</keyword>
<evidence type="ECO:0000313" key="15">
    <source>
        <dbReference type="WBParaSite" id="DME_0000266201-mRNA-1"/>
    </source>
</evidence>
<evidence type="ECO:0000256" key="2">
    <source>
        <dbReference type="ARBA" id="ARBA00004760"/>
    </source>
</evidence>
<dbReference type="SUPFAM" id="SSF51735">
    <property type="entry name" value="NAD(P)-binding Rossmann-fold domains"/>
    <property type="match status" value="1"/>
</dbReference>
<dbReference type="FunFam" id="3.40.50.720:FF:000468">
    <property type="entry name" value="Short-chain dehydrogenase, putative"/>
    <property type="match status" value="1"/>
</dbReference>
<dbReference type="GO" id="GO:0006666">
    <property type="term" value="P:3-keto-sphinganine metabolic process"/>
    <property type="evidence" value="ECO:0007669"/>
    <property type="project" value="InterPro"/>
</dbReference>
<evidence type="ECO:0000313" key="14">
    <source>
        <dbReference type="Proteomes" id="UP000274756"/>
    </source>
</evidence>
<dbReference type="Gene3D" id="3.40.50.720">
    <property type="entry name" value="NAD(P)-binding Rossmann-like Domain"/>
    <property type="match status" value="1"/>
</dbReference>
<keyword evidence="11" id="KW-0812">Transmembrane</keyword>
<evidence type="ECO:0000256" key="5">
    <source>
        <dbReference type="ARBA" id="ARBA00022857"/>
    </source>
</evidence>
<dbReference type="WBParaSite" id="DME_0000266201-mRNA-1">
    <property type="protein sequence ID" value="DME_0000266201-mRNA-1"/>
    <property type="gene ID" value="DME_0000266201"/>
</dbReference>
<dbReference type="AlphaFoldDB" id="A0A0N4U6U0"/>
<evidence type="ECO:0000256" key="6">
    <source>
        <dbReference type="ARBA" id="ARBA00022919"/>
    </source>
</evidence>
<accession>A0A0N4U6U0</accession>
<dbReference type="InterPro" id="IPR045022">
    <property type="entry name" value="KDSR-like"/>
</dbReference>